<evidence type="ECO:0000256" key="1">
    <source>
        <dbReference type="SAM" id="MobiDB-lite"/>
    </source>
</evidence>
<dbReference type="Proteomes" id="UP000612055">
    <property type="component" value="Unassembled WGS sequence"/>
</dbReference>
<dbReference type="OrthoDB" id="608866at2759"/>
<feature type="region of interest" description="Disordered" evidence="1">
    <location>
        <begin position="1"/>
        <end position="23"/>
    </location>
</feature>
<sequence length="83" mass="8922">MAFAAALAEKRGPRVGAAASPWNFTPAPGWSRDEVQILRLCLMKHGVGQWMAILGTGRLPGKLIQQLNGQTQRLLGQQSLKGA</sequence>
<protein>
    <submittedName>
        <fullName evidence="2">Uncharacterized protein</fullName>
    </submittedName>
</protein>
<gene>
    <name evidence="2" type="ORF">HYH03_013050</name>
</gene>
<evidence type="ECO:0000313" key="2">
    <source>
        <dbReference type="EMBL" id="KAG2488360.1"/>
    </source>
</evidence>
<dbReference type="AlphaFoldDB" id="A0A835XWX8"/>
<organism evidence="2 3">
    <name type="scientific">Edaphochlamys debaryana</name>
    <dbReference type="NCBI Taxonomy" id="47281"/>
    <lineage>
        <taxon>Eukaryota</taxon>
        <taxon>Viridiplantae</taxon>
        <taxon>Chlorophyta</taxon>
        <taxon>core chlorophytes</taxon>
        <taxon>Chlorophyceae</taxon>
        <taxon>CS clade</taxon>
        <taxon>Chlamydomonadales</taxon>
        <taxon>Chlamydomonadales incertae sedis</taxon>
        <taxon>Edaphochlamys</taxon>
    </lineage>
</organism>
<dbReference type="Gene3D" id="1.10.10.60">
    <property type="entry name" value="Homeodomain-like"/>
    <property type="match status" value="1"/>
</dbReference>
<evidence type="ECO:0000313" key="3">
    <source>
        <dbReference type="Proteomes" id="UP000612055"/>
    </source>
</evidence>
<accession>A0A835XWX8</accession>
<dbReference type="PANTHER" id="PTHR41733">
    <property type="entry name" value="UBIQUITIN-ASSOCIATED/TRANSLATION ELONGATION FACTOR EF1B, N-TERMINAL, EUKARYOTE"/>
    <property type="match status" value="1"/>
</dbReference>
<dbReference type="PANTHER" id="PTHR41733:SF1">
    <property type="entry name" value="CHROMOSOME UNDETERMINED SCAFFOLD_30, WHOLE GENOME SHOTGUN SEQUENCE"/>
    <property type="match status" value="1"/>
</dbReference>
<dbReference type="InterPro" id="IPR009057">
    <property type="entry name" value="Homeodomain-like_sf"/>
</dbReference>
<reference evidence="2" key="1">
    <citation type="journal article" date="2020" name="bioRxiv">
        <title>Comparative genomics of Chlamydomonas.</title>
        <authorList>
            <person name="Craig R.J."/>
            <person name="Hasan A.R."/>
            <person name="Ness R.W."/>
            <person name="Keightley P.D."/>
        </authorList>
    </citation>
    <scope>NUCLEOTIDE SEQUENCE</scope>
    <source>
        <strain evidence="2">CCAP 11/70</strain>
    </source>
</reference>
<proteinExistence type="predicted"/>
<dbReference type="SUPFAM" id="SSF46689">
    <property type="entry name" value="Homeodomain-like"/>
    <property type="match status" value="1"/>
</dbReference>
<keyword evidence="3" id="KW-1185">Reference proteome</keyword>
<dbReference type="EMBL" id="JAEHOE010000084">
    <property type="protein sequence ID" value="KAG2488360.1"/>
    <property type="molecule type" value="Genomic_DNA"/>
</dbReference>
<name>A0A835XWX8_9CHLO</name>
<comment type="caution">
    <text evidence="2">The sequence shown here is derived from an EMBL/GenBank/DDBJ whole genome shotgun (WGS) entry which is preliminary data.</text>
</comment>